<keyword evidence="3" id="KW-1185">Reference proteome</keyword>
<keyword evidence="1" id="KW-0732">Signal</keyword>
<dbReference type="EMBL" id="CP001841">
    <property type="protein sequence ID" value="AEF81626.1"/>
    <property type="molecule type" value="Genomic_DNA"/>
</dbReference>
<name>F5YG29_LEAAZ</name>
<protein>
    <recommendedName>
        <fullName evidence="4">Porin</fullName>
    </recommendedName>
</protein>
<gene>
    <name evidence="2" type="ordered locus">TREAZ_1275</name>
</gene>
<dbReference type="KEGG" id="taz:TREAZ_1275"/>
<evidence type="ECO:0000313" key="3">
    <source>
        <dbReference type="Proteomes" id="UP000009222"/>
    </source>
</evidence>
<dbReference type="InParanoid" id="F5YG29"/>
<dbReference type="AlphaFoldDB" id="F5YG29"/>
<dbReference type="RefSeq" id="WP_015710722.1">
    <property type="nucleotide sequence ID" value="NC_015577.1"/>
</dbReference>
<dbReference type="Proteomes" id="UP000009222">
    <property type="component" value="Chromosome"/>
</dbReference>
<organism evidence="2 3">
    <name type="scientific">Leadbettera azotonutricia (strain ATCC BAA-888 / DSM 13862 / ZAS-9)</name>
    <name type="common">Treponema azotonutricium</name>
    <dbReference type="NCBI Taxonomy" id="545695"/>
    <lineage>
        <taxon>Bacteria</taxon>
        <taxon>Pseudomonadati</taxon>
        <taxon>Spirochaetota</taxon>
        <taxon>Spirochaetia</taxon>
        <taxon>Spirochaetales</taxon>
        <taxon>Breznakiellaceae</taxon>
        <taxon>Leadbettera</taxon>
    </lineage>
</organism>
<proteinExistence type="predicted"/>
<evidence type="ECO:0008006" key="4">
    <source>
        <dbReference type="Google" id="ProtNLM"/>
    </source>
</evidence>
<evidence type="ECO:0000256" key="1">
    <source>
        <dbReference type="SAM" id="SignalP"/>
    </source>
</evidence>
<accession>F5YG29</accession>
<reference evidence="2 3" key="2">
    <citation type="journal article" date="2011" name="ISME J.">
        <title>RNA-seq reveals cooperative metabolic interactions between two termite-gut spirochete species in co-culture.</title>
        <authorList>
            <person name="Rosenthal A.Z."/>
            <person name="Matson E.G."/>
            <person name="Eldar A."/>
            <person name="Leadbetter J.R."/>
        </authorList>
    </citation>
    <scope>NUCLEOTIDE SEQUENCE [LARGE SCALE GENOMIC DNA]</scope>
    <source>
        <strain evidence="3">ATCC BAA-888 / DSM 13862 / ZAS-9</strain>
    </source>
</reference>
<feature type="signal peptide" evidence="1">
    <location>
        <begin position="1"/>
        <end position="19"/>
    </location>
</feature>
<feature type="chain" id="PRO_5003335171" description="Porin" evidence="1">
    <location>
        <begin position="20"/>
        <end position="429"/>
    </location>
</feature>
<evidence type="ECO:0000313" key="2">
    <source>
        <dbReference type="EMBL" id="AEF81626.1"/>
    </source>
</evidence>
<reference evidence="3" key="1">
    <citation type="submission" date="2009-12" db="EMBL/GenBank/DDBJ databases">
        <title>Complete sequence of Treponema azotonutricium strain ZAS-9.</title>
        <authorList>
            <person name="Tetu S.G."/>
            <person name="Matson E."/>
            <person name="Ren Q."/>
            <person name="Seshadri R."/>
            <person name="Elbourne L."/>
            <person name="Hassan K.A."/>
            <person name="Durkin A."/>
            <person name="Radune D."/>
            <person name="Mohamoud Y."/>
            <person name="Shay R."/>
            <person name="Jin S."/>
            <person name="Zhang X."/>
            <person name="Lucey K."/>
            <person name="Ballor N.R."/>
            <person name="Ottesen E."/>
            <person name="Rosenthal R."/>
            <person name="Allen A."/>
            <person name="Leadbetter J.R."/>
            <person name="Paulsen I.T."/>
        </authorList>
    </citation>
    <scope>NUCLEOTIDE SEQUENCE [LARGE SCALE GENOMIC DNA]</scope>
    <source>
        <strain evidence="3">ATCC BAA-888 / DSM 13862 / ZAS-9</strain>
    </source>
</reference>
<sequence>MKKALVFLLILAVAGGLFAQGWSFGAGGSSGIHFVDDKVKVDGDTFSDDHFIGLQNADGDAYGSGTISATYEGTEGGKFVLKLGTGSIEAALDLGDESLGFSGYLINKFLTDSISGTVSTRPDWAYAWATTFGGVWKIYGGIFSGDGDDGAVADFQYAANENLGIINVFKPLSDIDLTIGFGIGDNRDLTDGDDFQTIFGGPNWNTPGNDGNLGDFYFPIGITFVQPETFQLKLGYQTVPSLKGANADDSLYAGLDLLLLSPVKVGVSVELNQLEEYGDIGTTTIAEYIEGTALDGDALSYKLTLEERLNNAPDSDLEFLAYANVAYAISDFGGGTLTPALNIFFGYGAGYNAARASSGDFETSYDHDWAVDTWSGDFLGFGIRPSLTFAVEKASFTLAYGLGLTSNDSGPVKVTALNHNLYFLVDIAF</sequence>
<dbReference type="HOGENOM" id="CLU_639247_0_0_12"/>